<dbReference type="EMBL" id="JARBHB010000002">
    <property type="protein sequence ID" value="KAJ8892478.1"/>
    <property type="molecule type" value="Genomic_DNA"/>
</dbReference>
<protein>
    <submittedName>
        <fullName evidence="1">Uncharacterized protein</fullName>
    </submittedName>
</protein>
<evidence type="ECO:0000313" key="1">
    <source>
        <dbReference type="EMBL" id="KAJ8892478.1"/>
    </source>
</evidence>
<accession>A0ABQ9I983</accession>
<name>A0ABQ9I983_9NEOP</name>
<organism evidence="1 2">
    <name type="scientific">Dryococelus australis</name>
    <dbReference type="NCBI Taxonomy" id="614101"/>
    <lineage>
        <taxon>Eukaryota</taxon>
        <taxon>Metazoa</taxon>
        <taxon>Ecdysozoa</taxon>
        <taxon>Arthropoda</taxon>
        <taxon>Hexapoda</taxon>
        <taxon>Insecta</taxon>
        <taxon>Pterygota</taxon>
        <taxon>Neoptera</taxon>
        <taxon>Polyneoptera</taxon>
        <taxon>Phasmatodea</taxon>
        <taxon>Verophasmatodea</taxon>
        <taxon>Anareolatae</taxon>
        <taxon>Phasmatidae</taxon>
        <taxon>Eurycanthinae</taxon>
        <taxon>Dryococelus</taxon>
    </lineage>
</organism>
<keyword evidence="2" id="KW-1185">Reference proteome</keyword>
<comment type="caution">
    <text evidence="1">The sequence shown here is derived from an EMBL/GenBank/DDBJ whole genome shotgun (WGS) entry which is preliminary data.</text>
</comment>
<sequence>MLEIVRMFVRAQRSLNWYLHLVVSISSEQYVDLRESRQHHNAKYVHRFTCWVQEHNTFERISYLLASLSTGMLADENVNWDNALKFGIAPMKQIESMKLYEVNVKQNSVMAFLGNVTSSVAAPQPAVLPRCVHRED</sequence>
<reference evidence="1 2" key="1">
    <citation type="submission" date="2023-02" db="EMBL/GenBank/DDBJ databases">
        <title>LHISI_Scaffold_Assembly.</title>
        <authorList>
            <person name="Stuart O.P."/>
            <person name="Cleave R."/>
            <person name="Magrath M.J.L."/>
            <person name="Mikheyev A.S."/>
        </authorList>
    </citation>
    <scope>NUCLEOTIDE SEQUENCE [LARGE SCALE GENOMIC DNA]</scope>
    <source>
        <strain evidence="1">Daus_M_001</strain>
        <tissue evidence="1">Leg muscle</tissue>
    </source>
</reference>
<dbReference type="Proteomes" id="UP001159363">
    <property type="component" value="Chromosome 2"/>
</dbReference>
<proteinExistence type="predicted"/>
<gene>
    <name evidence="1" type="ORF">PR048_005058</name>
</gene>
<evidence type="ECO:0000313" key="2">
    <source>
        <dbReference type="Proteomes" id="UP001159363"/>
    </source>
</evidence>